<dbReference type="GO" id="GO:0070403">
    <property type="term" value="F:NAD+ binding"/>
    <property type="evidence" value="ECO:0007669"/>
    <property type="project" value="InterPro"/>
</dbReference>
<dbReference type="Gene3D" id="3.40.50.1220">
    <property type="entry name" value="TPP-binding domain"/>
    <property type="match status" value="1"/>
</dbReference>
<evidence type="ECO:0000256" key="1">
    <source>
        <dbReference type="ARBA" id="ARBA00022679"/>
    </source>
</evidence>
<dbReference type="CDD" id="cd00296">
    <property type="entry name" value="SIR2"/>
    <property type="match status" value="1"/>
</dbReference>
<dbReference type="InterPro" id="IPR003000">
    <property type="entry name" value="Sirtuin"/>
</dbReference>
<dbReference type="Pfam" id="PF02146">
    <property type="entry name" value="SIR2"/>
    <property type="match status" value="1"/>
</dbReference>
<name>A9LFJ4_KARBR</name>
<evidence type="ECO:0000259" key="4">
    <source>
        <dbReference type="PROSITE" id="PS50305"/>
    </source>
</evidence>
<dbReference type="GO" id="GO:0017136">
    <property type="term" value="F:histone deacetylase activity, NAD-dependent"/>
    <property type="evidence" value="ECO:0007669"/>
    <property type="project" value="TreeGrafter"/>
</dbReference>
<feature type="domain" description="Deacetylase sirtuin-type" evidence="4">
    <location>
        <begin position="1"/>
        <end position="342"/>
    </location>
</feature>
<proteinExistence type="evidence at transcript level"/>
<keyword evidence="1" id="KW-0808">Transferase</keyword>
<protein>
    <submittedName>
        <fullName evidence="5">Silent information regulator 2</fullName>
    </submittedName>
</protein>
<comment type="caution">
    <text evidence="3">Lacks conserved residue(s) required for the propagation of feature annotation.</text>
</comment>
<keyword evidence="2" id="KW-0520">NAD</keyword>
<sequence length="342" mass="37372">MSEEARLQQVAEIVHGAGALVICTGAGMGVDSGLGTFRGRNAGVWPPLKALQVDFSEMSCPEWFETDPRLGWAFWHFRHQAYTKGSPHVGYDILAKWGGRMPCGLFSVTSNIDGHWERTEGVGPEKVVECHGAVTHMQCVKDDGTIWRTDDREMEAMELPAWDLQPGEAVEVGFCKGCVEWEPAVMGEDGATVVSADGKELAVKALRRPGGIDLMRVTEASPLPVKPETGEPARPNVLMFGDWGVNCDRIDAQEQRFEKWRNALARDVPLAIVEVGAGKAVPTIRHWAQRMARGFPNSTLVRINYDDSDVPDDLVGRSLSIGGIGALEALARIDSLVDKLRG</sequence>
<dbReference type="PROSITE" id="PS50305">
    <property type="entry name" value="SIRTUIN"/>
    <property type="match status" value="1"/>
</dbReference>
<organism evidence="5">
    <name type="scientific">Karenia brevis</name>
    <name type="common">Red tide dinoflagellate</name>
    <name type="synonym">Gymnodinium breve</name>
    <dbReference type="NCBI Taxonomy" id="156230"/>
    <lineage>
        <taxon>Eukaryota</taxon>
        <taxon>Sar</taxon>
        <taxon>Alveolata</taxon>
        <taxon>Dinophyceae</taxon>
        <taxon>Gymnodiniales</taxon>
        <taxon>Kareniaceae</taxon>
        <taxon>Karenia</taxon>
    </lineage>
</organism>
<dbReference type="PANTHER" id="PTHR11085:SF4">
    <property type="entry name" value="NAD-DEPENDENT PROTEIN DEACYLASE"/>
    <property type="match status" value="1"/>
</dbReference>
<dbReference type="PANTHER" id="PTHR11085">
    <property type="entry name" value="NAD-DEPENDENT PROTEIN DEACYLASE SIRTUIN-5, MITOCHONDRIAL-RELATED"/>
    <property type="match status" value="1"/>
</dbReference>
<dbReference type="AlphaFoldDB" id="A9LFJ4"/>
<accession>A9LFJ4</accession>
<dbReference type="InterPro" id="IPR050134">
    <property type="entry name" value="NAD-dep_sirtuin_deacylases"/>
</dbReference>
<dbReference type="SUPFAM" id="SSF52467">
    <property type="entry name" value="DHS-like NAD/FAD-binding domain"/>
    <property type="match status" value="1"/>
</dbReference>
<reference evidence="5" key="1">
    <citation type="journal article" date="2007" name="BMC Evol. Biol.">
        <title>Horizontal gene transfer in chromalveolates.</title>
        <authorList>
            <person name="Nosenko T."/>
            <person name="Bhattacharya D."/>
        </authorList>
    </citation>
    <scope>NUCLEOTIDE SEQUENCE</scope>
    <source>
        <strain evidence="5">Wilson</strain>
    </source>
</reference>
<dbReference type="InterPro" id="IPR026591">
    <property type="entry name" value="Sirtuin_cat_small_dom_sf"/>
</dbReference>
<dbReference type="InterPro" id="IPR026590">
    <property type="entry name" value="Ssirtuin_cat_dom"/>
</dbReference>
<evidence type="ECO:0000256" key="2">
    <source>
        <dbReference type="ARBA" id="ARBA00023027"/>
    </source>
</evidence>
<evidence type="ECO:0000313" key="5">
    <source>
        <dbReference type="EMBL" id="ABV49404.1"/>
    </source>
</evidence>
<evidence type="ECO:0000256" key="3">
    <source>
        <dbReference type="PROSITE-ProRule" id="PRU00236"/>
    </source>
</evidence>
<dbReference type="EMBL" id="EF540336">
    <property type="protein sequence ID" value="ABV49404.1"/>
    <property type="molecule type" value="mRNA"/>
</dbReference>
<dbReference type="InterPro" id="IPR029035">
    <property type="entry name" value="DHS-like_NAD/FAD-binding_dom"/>
</dbReference>
<dbReference type="Gene3D" id="3.30.1600.10">
    <property type="entry name" value="SIR2/SIRT2 'Small Domain"/>
    <property type="match status" value="1"/>
</dbReference>